<reference evidence="2" key="1">
    <citation type="submission" date="2017-02" db="UniProtKB">
        <authorList>
            <consortium name="WormBaseParasite"/>
        </authorList>
    </citation>
    <scope>IDENTIFICATION</scope>
</reference>
<dbReference type="AlphaFoldDB" id="A0A0M3I2Y1"/>
<sequence>MRCRQLEGIDPGLERYETLVRQEVVIFVQDPERETDSEEIRAVIFTHKRVLLRTSTTVFWYGTLVRQEVVIFVQDPERERDSEEIRAIIFTHKRVLLRTSTTVFW</sequence>
<keyword evidence="1" id="KW-1185">Reference proteome</keyword>
<name>A0A0M3I2Y1_ASCLU</name>
<dbReference type="Proteomes" id="UP000036681">
    <property type="component" value="Unplaced"/>
</dbReference>
<accession>A0A0M3I2Y1</accession>
<dbReference type="WBParaSite" id="ALUE_0001092601-mRNA-1">
    <property type="protein sequence ID" value="ALUE_0001092601-mRNA-1"/>
    <property type="gene ID" value="ALUE_0001092601"/>
</dbReference>
<evidence type="ECO:0000313" key="2">
    <source>
        <dbReference type="WBParaSite" id="ALUE_0001092601-mRNA-1"/>
    </source>
</evidence>
<proteinExistence type="predicted"/>
<protein>
    <submittedName>
        <fullName evidence="2">PH domain-containing protein</fullName>
    </submittedName>
</protein>
<organism evidence="1 2">
    <name type="scientific">Ascaris lumbricoides</name>
    <name type="common">Giant roundworm</name>
    <dbReference type="NCBI Taxonomy" id="6252"/>
    <lineage>
        <taxon>Eukaryota</taxon>
        <taxon>Metazoa</taxon>
        <taxon>Ecdysozoa</taxon>
        <taxon>Nematoda</taxon>
        <taxon>Chromadorea</taxon>
        <taxon>Rhabditida</taxon>
        <taxon>Spirurina</taxon>
        <taxon>Ascaridomorpha</taxon>
        <taxon>Ascaridoidea</taxon>
        <taxon>Ascarididae</taxon>
        <taxon>Ascaris</taxon>
    </lineage>
</organism>
<evidence type="ECO:0000313" key="1">
    <source>
        <dbReference type="Proteomes" id="UP000036681"/>
    </source>
</evidence>